<evidence type="ECO:0000313" key="2">
    <source>
        <dbReference type="EMBL" id="KGE70740.1"/>
    </source>
</evidence>
<comment type="caution">
    <text evidence="2">The sequence shown here is derived from an EMBL/GenBank/DDBJ whole genome shotgun (WGS) entry which is preliminary data.</text>
</comment>
<name>A0A098QS85_9SPIO</name>
<proteinExistence type="predicted"/>
<dbReference type="Proteomes" id="UP000029692">
    <property type="component" value="Unassembled WGS sequence"/>
</dbReference>
<evidence type="ECO:0008006" key="4">
    <source>
        <dbReference type="Google" id="ProtNLM"/>
    </source>
</evidence>
<keyword evidence="1" id="KW-0732">Signal</keyword>
<organism evidence="2 3">
    <name type="scientific">Spirochaeta lutea</name>
    <dbReference type="NCBI Taxonomy" id="1480694"/>
    <lineage>
        <taxon>Bacteria</taxon>
        <taxon>Pseudomonadati</taxon>
        <taxon>Spirochaetota</taxon>
        <taxon>Spirochaetia</taxon>
        <taxon>Spirochaetales</taxon>
        <taxon>Spirochaetaceae</taxon>
        <taxon>Spirochaeta</taxon>
    </lineage>
</organism>
<protein>
    <recommendedName>
        <fullName evidence="4">MORN repeat variant</fullName>
    </recommendedName>
</protein>
<feature type="signal peptide" evidence="1">
    <location>
        <begin position="1"/>
        <end position="25"/>
    </location>
</feature>
<reference evidence="2 3" key="1">
    <citation type="submission" date="2014-05" db="EMBL/GenBank/DDBJ databases">
        <title>De novo Genome Sequence of Spirocheata sp.</title>
        <authorList>
            <person name="Shivani Y."/>
            <person name="Subhash Y."/>
            <person name="Tushar L."/>
            <person name="Sasikala C."/>
            <person name="Ramana C.V."/>
        </authorList>
    </citation>
    <scope>NUCLEOTIDE SEQUENCE [LARGE SCALE GENOMIC DNA]</scope>
    <source>
        <strain evidence="2 3">JC230</strain>
    </source>
</reference>
<dbReference type="EMBL" id="JNUP01000072">
    <property type="protein sequence ID" value="KGE70740.1"/>
    <property type="molecule type" value="Genomic_DNA"/>
</dbReference>
<sequence length="401" mass="44901">MKSRPGPTQALGCILLILSAAPALRAQTEPPEIPRDQVQLLDLLEGQRNATLVGLYGSQGDFIVSGTVESPRQTQRFPISNLLTWRPRDLGSPLSGSGDSAPQQVALFSLPLAALAADAAASLPDARGMEAGGRYEDGELRELRIEITGPLGVLAQYFFDPGGVQTSRRIFGYRADGRLVSMGEYRRENGGSSSELRYRWQGDRLSQIAEASGGDLTLRNYDAEGRQTGQLYYRGGILVWQETWSYPVPGNDQGYEVERIYTAKDAPVDRRVSQYSAQGALVSQEEYRGTAVVRREQIQYREESQDILSRIITQKGFVQRTDYLYAGDELRGEEIRENGELVMRVSYPDGETSVRIEEIFRGSALVLRIYYRDGRRYMEEDISQGRVVRTRRYEISSGEQN</sequence>
<evidence type="ECO:0000256" key="1">
    <source>
        <dbReference type="SAM" id="SignalP"/>
    </source>
</evidence>
<keyword evidence="3" id="KW-1185">Reference proteome</keyword>
<dbReference type="AlphaFoldDB" id="A0A098QS85"/>
<dbReference type="STRING" id="1480694.DC28_14660"/>
<dbReference type="RefSeq" id="WP_037550157.1">
    <property type="nucleotide sequence ID" value="NZ_JNUP01000072.1"/>
</dbReference>
<evidence type="ECO:0000313" key="3">
    <source>
        <dbReference type="Proteomes" id="UP000029692"/>
    </source>
</evidence>
<feature type="chain" id="PRO_5001938550" description="MORN repeat variant" evidence="1">
    <location>
        <begin position="26"/>
        <end position="401"/>
    </location>
</feature>
<gene>
    <name evidence="2" type="ORF">DC28_14660</name>
</gene>
<accession>A0A098QS85</accession>